<keyword evidence="1" id="KW-0812">Transmembrane</keyword>
<feature type="transmembrane region" description="Helical" evidence="1">
    <location>
        <begin position="160"/>
        <end position="178"/>
    </location>
</feature>
<evidence type="ECO:0000313" key="3">
    <source>
        <dbReference type="Proteomes" id="UP001141806"/>
    </source>
</evidence>
<evidence type="ECO:0000313" key="2">
    <source>
        <dbReference type="EMBL" id="KAJ4977880.1"/>
    </source>
</evidence>
<gene>
    <name evidence="2" type="ORF">NE237_008660</name>
</gene>
<dbReference type="PANTHER" id="PTHR34953:SF1">
    <property type="entry name" value="ALPHA_BETA HYDROLASE RELATED PROTEIN"/>
    <property type="match status" value="1"/>
</dbReference>
<dbReference type="AlphaFoldDB" id="A0A9Q0QZZ7"/>
<keyword evidence="3" id="KW-1185">Reference proteome</keyword>
<organism evidence="2 3">
    <name type="scientific">Protea cynaroides</name>
    <dbReference type="NCBI Taxonomy" id="273540"/>
    <lineage>
        <taxon>Eukaryota</taxon>
        <taxon>Viridiplantae</taxon>
        <taxon>Streptophyta</taxon>
        <taxon>Embryophyta</taxon>
        <taxon>Tracheophyta</taxon>
        <taxon>Spermatophyta</taxon>
        <taxon>Magnoliopsida</taxon>
        <taxon>Proteales</taxon>
        <taxon>Proteaceae</taxon>
        <taxon>Protea</taxon>
    </lineage>
</organism>
<sequence length="221" mass="24639">MIKREKGNRLIAEMGLCKDEKSRRLLRGLKTLFFLVTMLISLLLFCAPVLLVIADALLPSAILSTSLPLSFGTFSSHLRNYNFRYSLIDIPLISISRSAVIICAYYFCDGPMLSRGPYLVVTALCSMVSLVFVTFKASYVFDGSRTSSGIGEDYHKVMEMALFICSQALAIGHTVVAYRTSCRERRKMLVYKIDIEAVVHGGLDPSPTIIFQVVTLIEMKT</sequence>
<accession>A0A9Q0QZZ7</accession>
<evidence type="ECO:0000256" key="1">
    <source>
        <dbReference type="SAM" id="Phobius"/>
    </source>
</evidence>
<name>A0A9Q0QZZ7_9MAGN</name>
<keyword evidence="1" id="KW-1133">Transmembrane helix</keyword>
<proteinExistence type="predicted"/>
<dbReference type="OrthoDB" id="1914191at2759"/>
<dbReference type="EMBL" id="JAMYWD010000002">
    <property type="protein sequence ID" value="KAJ4977880.1"/>
    <property type="molecule type" value="Genomic_DNA"/>
</dbReference>
<dbReference type="PANTHER" id="PTHR34953">
    <property type="entry name" value="ALPHA/BETA HYDROLASE RELATED PROTEIN"/>
    <property type="match status" value="1"/>
</dbReference>
<feature type="transmembrane region" description="Helical" evidence="1">
    <location>
        <begin position="83"/>
        <end position="107"/>
    </location>
</feature>
<keyword evidence="1" id="KW-0472">Membrane</keyword>
<protein>
    <recommendedName>
        <fullName evidence="4">MENTAL domain-containing protein</fullName>
    </recommendedName>
</protein>
<feature type="transmembrane region" description="Helical" evidence="1">
    <location>
        <begin position="32"/>
        <end position="63"/>
    </location>
</feature>
<dbReference type="Proteomes" id="UP001141806">
    <property type="component" value="Unassembled WGS sequence"/>
</dbReference>
<feature type="transmembrane region" description="Helical" evidence="1">
    <location>
        <begin position="119"/>
        <end position="140"/>
    </location>
</feature>
<comment type="caution">
    <text evidence="2">The sequence shown here is derived from an EMBL/GenBank/DDBJ whole genome shotgun (WGS) entry which is preliminary data.</text>
</comment>
<reference evidence="2" key="1">
    <citation type="journal article" date="2023" name="Plant J.">
        <title>The genome of the king protea, Protea cynaroides.</title>
        <authorList>
            <person name="Chang J."/>
            <person name="Duong T.A."/>
            <person name="Schoeman C."/>
            <person name="Ma X."/>
            <person name="Roodt D."/>
            <person name="Barker N."/>
            <person name="Li Z."/>
            <person name="Van de Peer Y."/>
            <person name="Mizrachi E."/>
        </authorList>
    </citation>
    <scope>NUCLEOTIDE SEQUENCE</scope>
    <source>
        <tissue evidence="2">Young leaves</tissue>
    </source>
</reference>
<evidence type="ECO:0008006" key="4">
    <source>
        <dbReference type="Google" id="ProtNLM"/>
    </source>
</evidence>